<dbReference type="GO" id="GO:0043531">
    <property type="term" value="F:ADP binding"/>
    <property type="evidence" value="ECO:0007669"/>
    <property type="project" value="InterPro"/>
</dbReference>
<evidence type="ECO:0000256" key="6">
    <source>
        <dbReference type="ARBA" id="ARBA00023054"/>
    </source>
</evidence>
<evidence type="ECO:0000313" key="12">
    <source>
        <dbReference type="EnsemblPlants" id="OPUNC11G15130.1"/>
    </source>
</evidence>
<dbReference type="InterPro" id="IPR036388">
    <property type="entry name" value="WH-like_DNA-bd_sf"/>
</dbReference>
<dbReference type="InterPro" id="IPR041118">
    <property type="entry name" value="Rx_N"/>
</dbReference>
<keyword evidence="2" id="KW-0433">Leucine-rich repeat</keyword>
<dbReference type="eggNOG" id="KOG4658">
    <property type="taxonomic scope" value="Eukaryota"/>
</dbReference>
<dbReference type="SUPFAM" id="SSF52058">
    <property type="entry name" value="L domain-like"/>
    <property type="match status" value="1"/>
</dbReference>
<sequence>MEFATGAIGTLLPKLSELLQEEYDLQKSMKEGIKFLKSELKSMQPALKKVSDIPLDQLDEQVKIWATDVRELSYNIEDIIDTFMLHADALEPSKKHKFKWLINKCHKLSHVMIHHKIGSDIKDVKSQIKEVMERRDRYKIDGLVDKPPMVVDPRILGLYEKVTNLVGIDKARDDLIKRLSIDDETSKNLRMVSVVGFGGLGKTTLAKVVFDVLKVQFDYVGFVPVGQKPDIKKVLKDILIQFNMHKYMAFDTITLSEIHLINELRKCLDNKRYLIVVDDVWDTPTWKFIKCALIDSNCGSRVITTTRISQVAKEVAEEFGDVYIMEPLSDDNSKKLFYGRIFGAECKGPIDNQMVEATEKILKKCGGVPLSITTIASLLVHKPVEDWPEVSNEIVQNTRKILSFSYYNLPSCLKTCMLYLSIYPEDHLIEKDYLVWKWVAEGFVHEEHGKRLFEVGEMYFIELINRNMIQPTYRNDIVHGCRIHDMVLDLIRILATEENFVKILDRVHEGQGSSSQSNVARRIALHKRGNQDESNNLDTDMTQLRSFNAIGCSISMMPLLERFQVLRVLVLEQCYVKGDLHLKNLGKLRQLRHLGLRRTLVASLPTDIGDLVHLQVLDVRDTYMKELPTTIVKLSKLMCLYANGETRVAMGVGNLTSLQELQLGNESINRYENFTMELGKLMELRILKFAVSKEITEEGMWKALLDSLSTLSRIQNLVITNWPPWPLEPVLEGWDQWDSCRQLRHFSVYHMWFPRLPPWLNSMSVPHLSHLELQVSAMEAQDMDTIARLPALRVLSLSIQRRFSWTVPGGGLFPNVRFCKADMALTFLQGAMPMLKELRFMPRAASNKAIDVGLGNLPLLNRVWVYLDCEGATARQVEEAETALRHVVHAHPNHIAIHVHPIRKGAMKQDSNDDDPDEISAHTDNEPDNDATKEEEATHKS</sequence>
<dbReference type="PANTHER" id="PTHR23155:SF1116">
    <property type="entry name" value="OS12G0273300 PROTEIN"/>
    <property type="match status" value="1"/>
</dbReference>
<dbReference type="GO" id="GO:0042742">
    <property type="term" value="P:defense response to bacterium"/>
    <property type="evidence" value="ECO:0007669"/>
    <property type="project" value="UniProtKB-ARBA"/>
</dbReference>
<dbReference type="InterPro" id="IPR058922">
    <property type="entry name" value="WHD_DRP"/>
</dbReference>
<dbReference type="CDD" id="cd14798">
    <property type="entry name" value="RX-CC_like"/>
    <property type="match status" value="1"/>
</dbReference>
<dbReference type="SUPFAM" id="SSF52540">
    <property type="entry name" value="P-loop containing nucleoside triphosphate hydrolases"/>
    <property type="match status" value="1"/>
</dbReference>
<dbReference type="FunFam" id="1.10.10.10:FF:000322">
    <property type="entry name" value="Probable disease resistance protein At1g63360"/>
    <property type="match status" value="1"/>
</dbReference>
<proteinExistence type="inferred from homology"/>
<dbReference type="Pfam" id="PF18052">
    <property type="entry name" value="Rx_N"/>
    <property type="match status" value="1"/>
</dbReference>
<dbReference type="InterPro" id="IPR027417">
    <property type="entry name" value="P-loop_NTPase"/>
</dbReference>
<evidence type="ECO:0000256" key="3">
    <source>
        <dbReference type="ARBA" id="ARBA00022737"/>
    </source>
</evidence>
<dbReference type="Gene3D" id="1.20.5.4130">
    <property type="match status" value="1"/>
</dbReference>
<dbReference type="Pfam" id="PF00931">
    <property type="entry name" value="NB-ARC"/>
    <property type="match status" value="1"/>
</dbReference>
<evidence type="ECO:0000313" key="13">
    <source>
        <dbReference type="Proteomes" id="UP000026962"/>
    </source>
</evidence>
<dbReference type="Gene3D" id="1.10.8.430">
    <property type="entry name" value="Helical domain of apoptotic protease-activating factors"/>
    <property type="match status" value="1"/>
</dbReference>
<dbReference type="STRING" id="4537.A0A0E0MGR3"/>
<dbReference type="InterPro" id="IPR032675">
    <property type="entry name" value="LRR_dom_sf"/>
</dbReference>
<dbReference type="FunFam" id="3.40.50.300:FF:001091">
    <property type="entry name" value="Probable disease resistance protein At1g61300"/>
    <property type="match status" value="1"/>
</dbReference>
<evidence type="ECO:0000256" key="5">
    <source>
        <dbReference type="ARBA" id="ARBA00022821"/>
    </source>
</evidence>
<evidence type="ECO:0000256" key="1">
    <source>
        <dbReference type="ARBA" id="ARBA00008894"/>
    </source>
</evidence>
<dbReference type="Gramene" id="OPUNC11G15130.1">
    <property type="protein sequence ID" value="OPUNC11G15130.1"/>
    <property type="gene ID" value="OPUNC11G15130"/>
</dbReference>
<feature type="domain" description="Disease resistance R13L4/SHOC-2-like LRR" evidence="11">
    <location>
        <begin position="543"/>
        <end position="895"/>
    </location>
</feature>
<dbReference type="Pfam" id="PF23559">
    <property type="entry name" value="WHD_DRP"/>
    <property type="match status" value="1"/>
</dbReference>
<evidence type="ECO:0000259" key="9">
    <source>
        <dbReference type="Pfam" id="PF18052"/>
    </source>
</evidence>
<feature type="domain" description="NB-ARC" evidence="8">
    <location>
        <begin position="173"/>
        <end position="342"/>
    </location>
</feature>
<dbReference type="OMA" id="ANTCNIL"/>
<feature type="domain" description="Disease resistance N-terminal" evidence="9">
    <location>
        <begin position="7"/>
        <end position="99"/>
    </location>
</feature>
<dbReference type="GO" id="GO:0009626">
    <property type="term" value="P:plant-type hypersensitive response"/>
    <property type="evidence" value="ECO:0007669"/>
    <property type="project" value="UniProtKB-ARBA"/>
</dbReference>
<dbReference type="InterPro" id="IPR044974">
    <property type="entry name" value="Disease_R_plants"/>
</dbReference>
<dbReference type="InterPro" id="IPR038005">
    <property type="entry name" value="RX-like_CC"/>
</dbReference>
<organism evidence="12">
    <name type="scientific">Oryza punctata</name>
    <name type="common">Red rice</name>
    <dbReference type="NCBI Taxonomy" id="4537"/>
    <lineage>
        <taxon>Eukaryota</taxon>
        <taxon>Viridiplantae</taxon>
        <taxon>Streptophyta</taxon>
        <taxon>Embryophyta</taxon>
        <taxon>Tracheophyta</taxon>
        <taxon>Spermatophyta</taxon>
        <taxon>Magnoliopsida</taxon>
        <taxon>Liliopsida</taxon>
        <taxon>Poales</taxon>
        <taxon>Poaceae</taxon>
        <taxon>BOP clade</taxon>
        <taxon>Oryzoideae</taxon>
        <taxon>Oryzeae</taxon>
        <taxon>Oryzinae</taxon>
        <taxon>Oryza</taxon>
    </lineage>
</organism>
<keyword evidence="13" id="KW-1185">Reference proteome</keyword>
<evidence type="ECO:0000256" key="7">
    <source>
        <dbReference type="SAM" id="MobiDB-lite"/>
    </source>
</evidence>
<keyword evidence="6" id="KW-0175">Coiled coil</keyword>
<dbReference type="AlphaFoldDB" id="A0A0E0MGR3"/>
<protein>
    <submittedName>
        <fullName evidence="12">Uncharacterized protein</fullName>
    </submittedName>
</protein>
<dbReference type="InterPro" id="IPR042197">
    <property type="entry name" value="Apaf_helical"/>
</dbReference>
<keyword evidence="4" id="KW-0547">Nucleotide-binding</keyword>
<evidence type="ECO:0000259" key="11">
    <source>
        <dbReference type="Pfam" id="PF23598"/>
    </source>
</evidence>
<comment type="similarity">
    <text evidence="1">Belongs to the disease resistance NB-LRR family.</text>
</comment>
<reference evidence="12" key="2">
    <citation type="submission" date="2018-05" db="EMBL/GenBank/DDBJ databases">
        <title>OpunRS2 (Oryza punctata Reference Sequence Version 2).</title>
        <authorList>
            <person name="Zhang J."/>
            <person name="Kudrna D."/>
            <person name="Lee S."/>
            <person name="Talag J."/>
            <person name="Welchert J."/>
            <person name="Wing R.A."/>
        </authorList>
    </citation>
    <scope>NUCLEOTIDE SEQUENCE [LARGE SCALE GENOMIC DNA]</scope>
</reference>
<dbReference type="Pfam" id="PF23598">
    <property type="entry name" value="LRR_14"/>
    <property type="match status" value="1"/>
</dbReference>
<dbReference type="Gene3D" id="3.40.50.300">
    <property type="entry name" value="P-loop containing nucleotide triphosphate hydrolases"/>
    <property type="match status" value="1"/>
</dbReference>
<dbReference type="PANTHER" id="PTHR23155">
    <property type="entry name" value="DISEASE RESISTANCE PROTEIN RP"/>
    <property type="match status" value="1"/>
</dbReference>
<keyword evidence="5" id="KW-0611">Plant defense</keyword>
<dbReference type="HOGENOM" id="CLU_000837_25_0_1"/>
<dbReference type="EnsemblPlants" id="OPUNC11G15130.1">
    <property type="protein sequence ID" value="OPUNC11G15130.1"/>
    <property type="gene ID" value="OPUNC11G15130"/>
</dbReference>
<evidence type="ECO:0000256" key="4">
    <source>
        <dbReference type="ARBA" id="ARBA00022741"/>
    </source>
</evidence>
<name>A0A0E0MGR3_ORYPU</name>
<dbReference type="Gene3D" id="1.10.10.10">
    <property type="entry name" value="Winged helix-like DNA-binding domain superfamily/Winged helix DNA-binding domain"/>
    <property type="match status" value="1"/>
</dbReference>
<dbReference type="Proteomes" id="UP000026962">
    <property type="component" value="Chromosome 11"/>
</dbReference>
<dbReference type="Gene3D" id="3.80.10.10">
    <property type="entry name" value="Ribonuclease Inhibitor"/>
    <property type="match status" value="1"/>
</dbReference>
<dbReference type="InterPro" id="IPR055414">
    <property type="entry name" value="LRR_R13L4/SHOC2-like"/>
</dbReference>
<evidence type="ECO:0000259" key="8">
    <source>
        <dbReference type="Pfam" id="PF00931"/>
    </source>
</evidence>
<evidence type="ECO:0000256" key="2">
    <source>
        <dbReference type="ARBA" id="ARBA00022614"/>
    </source>
</evidence>
<keyword evidence="3" id="KW-0677">Repeat</keyword>
<evidence type="ECO:0000259" key="10">
    <source>
        <dbReference type="Pfam" id="PF23559"/>
    </source>
</evidence>
<reference evidence="12" key="1">
    <citation type="submission" date="2015-04" db="UniProtKB">
        <authorList>
            <consortium name="EnsemblPlants"/>
        </authorList>
    </citation>
    <scope>IDENTIFICATION</scope>
</reference>
<feature type="compositionally biased region" description="Basic and acidic residues" evidence="7">
    <location>
        <begin position="919"/>
        <end position="941"/>
    </location>
</feature>
<dbReference type="PRINTS" id="PR00364">
    <property type="entry name" value="DISEASERSIST"/>
</dbReference>
<feature type="domain" description="Disease resistance protein winged helix" evidence="10">
    <location>
        <begin position="422"/>
        <end position="491"/>
    </location>
</feature>
<feature type="region of interest" description="Disordered" evidence="7">
    <location>
        <begin position="906"/>
        <end position="941"/>
    </location>
</feature>
<accession>A0A0E0MGR3</accession>
<dbReference type="InterPro" id="IPR002182">
    <property type="entry name" value="NB-ARC"/>
</dbReference>
<dbReference type="GO" id="GO:0002758">
    <property type="term" value="P:innate immune response-activating signaling pathway"/>
    <property type="evidence" value="ECO:0007669"/>
    <property type="project" value="UniProtKB-ARBA"/>
</dbReference>